<dbReference type="Proteomes" id="UP000266305">
    <property type="component" value="Unassembled WGS sequence"/>
</dbReference>
<comment type="caution">
    <text evidence="2">The sequence shown here is derived from an EMBL/GenBank/DDBJ whole genome shotgun (WGS) entry which is preliminary data.</text>
</comment>
<evidence type="ECO:0000313" key="2">
    <source>
        <dbReference type="EMBL" id="RHZ92172.1"/>
    </source>
</evidence>
<gene>
    <name evidence="2" type="ORF">D1114_18270</name>
</gene>
<dbReference type="InterPro" id="IPR012495">
    <property type="entry name" value="TadE-like_dom"/>
</dbReference>
<sequence>MIRSLLDRLRLRLACESGSATVEFVIAVPVILSVVFSGFESGMLLSRKVLLDRALDMTVRELRLSQIENPTPDLVREHICARNTWVKDCLNVLRLELAPIATTGTWALPTAAPECINRAAEINPPDAFTLGAENELMLVRVCVVVDPLFPRLGLGLYLPKDPSGGVRLISTSAFVNEPRRTTPES</sequence>
<proteinExistence type="predicted"/>
<dbReference type="EMBL" id="QWGP01000026">
    <property type="protein sequence ID" value="RHZ92172.1"/>
    <property type="molecule type" value="Genomic_DNA"/>
</dbReference>
<name>A0AAX1UH40_CERSP</name>
<dbReference type="GeneID" id="67447132"/>
<dbReference type="RefSeq" id="WP_011841407.1">
    <property type="nucleotide sequence ID" value="NZ_CM125964.1"/>
</dbReference>
<evidence type="ECO:0000259" key="1">
    <source>
        <dbReference type="Pfam" id="PF07811"/>
    </source>
</evidence>
<dbReference type="Pfam" id="PF07811">
    <property type="entry name" value="TadE"/>
    <property type="match status" value="1"/>
</dbReference>
<feature type="domain" description="TadE-like" evidence="1">
    <location>
        <begin position="18"/>
        <end position="60"/>
    </location>
</feature>
<dbReference type="AlphaFoldDB" id="A0AAX1UH40"/>
<protein>
    <submittedName>
        <fullName evidence="2">Pilus assembly protein</fullName>
    </submittedName>
</protein>
<evidence type="ECO:0000313" key="3">
    <source>
        <dbReference type="Proteomes" id="UP000266305"/>
    </source>
</evidence>
<accession>A0AAX1UH40</accession>
<organism evidence="2 3">
    <name type="scientific">Cereibacter sphaeroides</name>
    <name type="common">Rhodobacter sphaeroides</name>
    <dbReference type="NCBI Taxonomy" id="1063"/>
    <lineage>
        <taxon>Bacteria</taxon>
        <taxon>Pseudomonadati</taxon>
        <taxon>Pseudomonadota</taxon>
        <taxon>Alphaproteobacteria</taxon>
        <taxon>Rhodobacterales</taxon>
        <taxon>Paracoccaceae</taxon>
        <taxon>Cereibacter</taxon>
    </lineage>
</organism>
<reference evidence="2 3" key="1">
    <citation type="submission" date="2018-08" db="EMBL/GenBank/DDBJ databases">
        <title>Draft genome sequence of Rhodobacter sphaeroides FY.</title>
        <authorList>
            <person name="Rayyan A."/>
            <person name="Meyer T.E."/>
            <person name="Kyndt J.A."/>
        </authorList>
    </citation>
    <scope>NUCLEOTIDE SEQUENCE [LARGE SCALE GENOMIC DNA]</scope>
    <source>
        <strain evidence="2 3">FY</strain>
    </source>
</reference>